<dbReference type="Proteomes" id="UP000181898">
    <property type="component" value="Chromosome"/>
</dbReference>
<dbReference type="PANTHER" id="PTHR45625">
    <property type="entry name" value="PEPTIDYL-PROLYL CIS-TRANS ISOMERASE-RELATED"/>
    <property type="match status" value="1"/>
</dbReference>
<evidence type="ECO:0000313" key="5">
    <source>
        <dbReference type="EMBL" id="APG64232.1"/>
    </source>
</evidence>
<evidence type="ECO:0000256" key="1">
    <source>
        <dbReference type="ARBA" id="ARBA00023110"/>
    </source>
</evidence>
<feature type="signal peptide" evidence="3">
    <location>
        <begin position="1"/>
        <end position="21"/>
    </location>
</feature>
<comment type="function">
    <text evidence="3">PPIases accelerate the folding of proteins. It catalyzes the cis-trans isomerization of proline imidic peptide bonds in oligopeptides.</text>
</comment>
<keyword evidence="3" id="KW-0732">Signal</keyword>
<dbReference type="PROSITE" id="PS50072">
    <property type="entry name" value="CSA_PPIASE_2"/>
    <property type="match status" value="1"/>
</dbReference>
<dbReference type="Gene3D" id="2.40.100.10">
    <property type="entry name" value="Cyclophilin-like"/>
    <property type="match status" value="1"/>
</dbReference>
<feature type="domain" description="PPIase cyclophilin-type" evidence="4">
    <location>
        <begin position="83"/>
        <end position="234"/>
    </location>
</feature>
<dbReference type="RefSeq" id="WP_072554556.1">
    <property type="nucleotide sequence ID" value="NZ_CP018155.1"/>
</dbReference>
<evidence type="ECO:0000256" key="3">
    <source>
        <dbReference type="RuleBase" id="RU363019"/>
    </source>
</evidence>
<dbReference type="InterPro" id="IPR002130">
    <property type="entry name" value="Cyclophilin-type_PPIase_dom"/>
</dbReference>
<comment type="catalytic activity">
    <reaction evidence="3">
        <text>[protein]-peptidylproline (omega=180) = [protein]-peptidylproline (omega=0)</text>
        <dbReference type="Rhea" id="RHEA:16237"/>
        <dbReference type="Rhea" id="RHEA-COMP:10747"/>
        <dbReference type="Rhea" id="RHEA-COMP:10748"/>
        <dbReference type="ChEBI" id="CHEBI:83833"/>
        <dbReference type="ChEBI" id="CHEBI:83834"/>
        <dbReference type="EC" id="5.2.1.8"/>
    </reaction>
</comment>
<evidence type="ECO:0000313" key="6">
    <source>
        <dbReference type="Proteomes" id="UP000181898"/>
    </source>
</evidence>
<proteinExistence type="inferred from homology"/>
<evidence type="ECO:0000256" key="2">
    <source>
        <dbReference type="ARBA" id="ARBA00023235"/>
    </source>
</evidence>
<protein>
    <recommendedName>
        <fullName evidence="3">Peptidyl-prolyl cis-trans isomerase</fullName>
        <shortName evidence="3">PPIase</shortName>
        <ecNumber evidence="3">5.2.1.8</ecNumber>
    </recommendedName>
</protein>
<dbReference type="InterPro" id="IPR029000">
    <property type="entry name" value="Cyclophilin-like_dom_sf"/>
</dbReference>
<dbReference type="PROSITE" id="PS51257">
    <property type="entry name" value="PROKAR_LIPOPROTEIN"/>
    <property type="match status" value="1"/>
</dbReference>
<dbReference type="PRINTS" id="PR00153">
    <property type="entry name" value="CSAPPISMRASE"/>
</dbReference>
<dbReference type="GO" id="GO:0003755">
    <property type="term" value="F:peptidyl-prolyl cis-trans isomerase activity"/>
    <property type="evidence" value="ECO:0007669"/>
    <property type="project" value="UniProtKB-UniRule"/>
</dbReference>
<dbReference type="EMBL" id="CP018155">
    <property type="protein sequence ID" value="APG64232.1"/>
    <property type="molecule type" value="Genomic_DNA"/>
</dbReference>
<evidence type="ECO:0000259" key="4">
    <source>
        <dbReference type="PROSITE" id="PS50072"/>
    </source>
</evidence>
<comment type="similarity">
    <text evidence="3">Belongs to the cyclophilin-type PPIase family.</text>
</comment>
<gene>
    <name evidence="5" type="ORF">LPB136_02105</name>
</gene>
<dbReference type="EC" id="5.2.1.8" evidence="3"/>
<keyword evidence="1 3" id="KW-0697">Rotamase</keyword>
<organism evidence="5 6">
    <name type="scientific">Tenacibaculum todarodis</name>
    <dbReference type="NCBI Taxonomy" id="1850252"/>
    <lineage>
        <taxon>Bacteria</taxon>
        <taxon>Pseudomonadati</taxon>
        <taxon>Bacteroidota</taxon>
        <taxon>Flavobacteriia</taxon>
        <taxon>Flavobacteriales</taxon>
        <taxon>Flavobacteriaceae</taxon>
        <taxon>Tenacibaculum</taxon>
    </lineage>
</organism>
<name>A0A1L3JGI4_9FLAO</name>
<dbReference type="SUPFAM" id="SSF50891">
    <property type="entry name" value="Cyclophilin-like"/>
    <property type="match status" value="1"/>
</dbReference>
<dbReference type="KEGG" id="ten:LPB136_02105"/>
<feature type="chain" id="PRO_5009734242" description="Peptidyl-prolyl cis-trans isomerase" evidence="3">
    <location>
        <begin position="22"/>
        <end position="234"/>
    </location>
</feature>
<dbReference type="InterPro" id="IPR044666">
    <property type="entry name" value="Cyclophilin_A-like"/>
</dbReference>
<dbReference type="OrthoDB" id="9807797at2"/>
<dbReference type="AlphaFoldDB" id="A0A1L3JGI4"/>
<dbReference type="STRING" id="1850252.LPB136_02105"/>
<accession>A0A1L3JGI4</accession>
<sequence>MKFLKHITLLLIIALSISCSSDKKTETKSETKTIVLPKKETKRVLKVEEKSWDSLNRKNTNQFLTAYGNKNKETKVLIKTSFGNIKLQLYNDTPIHRASFIFLTKIGYFDNTVFYRVAKNFVIQGGDSEDFKKSKTRYKYENYLLKPEFRKNRRHRYGALASAREWDDNPNKLSTPFEFYIVQNRNGAHHLNNEHTVFGHVISGFSTINKIANVKVGPGEWPDDDIPMKVEILD</sequence>
<reference evidence="5 6" key="1">
    <citation type="submission" date="2016-11" db="EMBL/GenBank/DDBJ databases">
        <title>Tenacibaculum sp. LPB0136, isolated from marine environment.</title>
        <authorList>
            <person name="Kim E."/>
            <person name="Yi H."/>
        </authorList>
    </citation>
    <scope>NUCLEOTIDE SEQUENCE [LARGE SCALE GENOMIC DNA]</scope>
    <source>
        <strain evidence="5 6">LPB0136</strain>
    </source>
</reference>
<dbReference type="Pfam" id="PF00160">
    <property type="entry name" value="Pro_isomerase"/>
    <property type="match status" value="1"/>
</dbReference>
<dbReference type="PANTHER" id="PTHR45625:SF4">
    <property type="entry name" value="PEPTIDYLPROLYL ISOMERASE DOMAIN AND WD REPEAT-CONTAINING PROTEIN 1"/>
    <property type="match status" value="1"/>
</dbReference>
<keyword evidence="2 3" id="KW-0413">Isomerase</keyword>
<keyword evidence="6" id="KW-1185">Reference proteome</keyword>